<dbReference type="InterPro" id="IPR045598">
    <property type="entry name" value="DUF6457"/>
</dbReference>
<feature type="region of interest" description="Disordered" evidence="2">
    <location>
        <begin position="1"/>
        <end position="24"/>
    </location>
</feature>
<dbReference type="PANTHER" id="PTHR19136:SF81">
    <property type="entry name" value="MOLYBDENUM COFACTOR GUANYLYLTRANSFERASE"/>
    <property type="match status" value="1"/>
</dbReference>
<dbReference type="Proteomes" id="UP000250462">
    <property type="component" value="Unassembled WGS sequence"/>
</dbReference>
<dbReference type="Pfam" id="PF20058">
    <property type="entry name" value="DUF6457"/>
    <property type="match status" value="1"/>
</dbReference>
<protein>
    <submittedName>
        <fullName evidence="5">Molybdenum cofactor guanylyltransferase</fullName>
    </submittedName>
</protein>
<evidence type="ECO:0000313" key="6">
    <source>
        <dbReference type="Proteomes" id="UP000250462"/>
    </source>
</evidence>
<dbReference type="Gene3D" id="3.90.550.10">
    <property type="entry name" value="Spore Coat Polysaccharide Biosynthesis Protein SpsA, Chain A"/>
    <property type="match status" value="1"/>
</dbReference>
<keyword evidence="1 5" id="KW-0808">Transferase</keyword>
<feature type="domain" description="DUF6457" evidence="4">
    <location>
        <begin position="214"/>
        <end position="293"/>
    </location>
</feature>
<dbReference type="EMBL" id="QMIG01000002">
    <property type="protein sequence ID" value="RAW17897.1"/>
    <property type="molecule type" value="Genomic_DNA"/>
</dbReference>
<dbReference type="SUPFAM" id="SSF53448">
    <property type="entry name" value="Nucleotide-diphospho-sugar transferases"/>
    <property type="match status" value="1"/>
</dbReference>
<evidence type="ECO:0000259" key="3">
    <source>
        <dbReference type="Pfam" id="PF12804"/>
    </source>
</evidence>
<keyword evidence="5" id="KW-0548">Nucleotidyltransferase</keyword>
<dbReference type="GO" id="GO:0016779">
    <property type="term" value="F:nucleotidyltransferase activity"/>
    <property type="evidence" value="ECO:0007669"/>
    <property type="project" value="UniProtKB-KW"/>
</dbReference>
<dbReference type="InterPro" id="IPR029044">
    <property type="entry name" value="Nucleotide-diphossugar_trans"/>
</dbReference>
<name>A0A329R056_9ACTN</name>
<accession>A0A329R056</accession>
<evidence type="ECO:0000313" key="5">
    <source>
        <dbReference type="EMBL" id="RAW17897.1"/>
    </source>
</evidence>
<feature type="domain" description="MobA-like NTP transferase" evidence="3">
    <location>
        <begin position="25"/>
        <end position="180"/>
    </location>
</feature>
<feature type="compositionally biased region" description="Basic and acidic residues" evidence="2">
    <location>
        <begin position="307"/>
        <end position="318"/>
    </location>
</feature>
<feature type="compositionally biased region" description="Basic and acidic residues" evidence="2">
    <location>
        <begin position="1"/>
        <end position="11"/>
    </location>
</feature>
<keyword evidence="6" id="KW-1185">Reference proteome</keyword>
<dbReference type="PANTHER" id="PTHR19136">
    <property type="entry name" value="MOLYBDENUM COFACTOR GUANYLYLTRANSFERASE"/>
    <property type="match status" value="1"/>
</dbReference>
<evidence type="ECO:0000259" key="4">
    <source>
        <dbReference type="Pfam" id="PF20058"/>
    </source>
</evidence>
<proteinExistence type="predicted"/>
<comment type="caution">
    <text evidence="5">The sequence shown here is derived from an EMBL/GenBank/DDBJ whole genome shotgun (WGS) entry which is preliminary data.</text>
</comment>
<evidence type="ECO:0000256" key="2">
    <source>
        <dbReference type="SAM" id="MobiDB-lite"/>
    </source>
</evidence>
<reference evidence="5 6" key="1">
    <citation type="submission" date="2018-06" db="EMBL/GenBank/DDBJ databases">
        <title>Phytoactinopolyspora halophila sp. nov., a novel halophilic actinomycete isolated from a saline soil in China.</title>
        <authorList>
            <person name="Tang S.-K."/>
        </authorList>
    </citation>
    <scope>NUCLEOTIDE SEQUENCE [LARGE SCALE GENOMIC DNA]</scope>
    <source>
        <strain evidence="5 6">YIM 96934</strain>
    </source>
</reference>
<dbReference type="InterPro" id="IPR025877">
    <property type="entry name" value="MobA-like_NTP_Trfase"/>
</dbReference>
<dbReference type="AlphaFoldDB" id="A0A329R056"/>
<organism evidence="5 6">
    <name type="scientific">Phytoactinopolyspora halophila</name>
    <dbReference type="NCBI Taxonomy" id="1981511"/>
    <lineage>
        <taxon>Bacteria</taxon>
        <taxon>Bacillati</taxon>
        <taxon>Actinomycetota</taxon>
        <taxon>Actinomycetes</taxon>
        <taxon>Jiangellales</taxon>
        <taxon>Jiangellaceae</taxon>
        <taxon>Phytoactinopolyspora</taxon>
    </lineage>
</organism>
<gene>
    <name evidence="5" type="ORF">DPM12_03340</name>
</gene>
<evidence type="ECO:0000256" key="1">
    <source>
        <dbReference type="ARBA" id="ARBA00022679"/>
    </source>
</evidence>
<dbReference type="Pfam" id="PF12804">
    <property type="entry name" value="NTP_transf_3"/>
    <property type="match status" value="1"/>
</dbReference>
<feature type="region of interest" description="Disordered" evidence="2">
    <location>
        <begin position="292"/>
        <end position="318"/>
    </location>
</feature>
<sequence length="318" mass="32840">MPSRMADHRSSTEPGASSTRADRGAVIVAGGSGARMGGTDKPGLVAGGHTLLDIALHACASCAEIVVVGPHRPTTRQVTWTREEPAGSGPLAAVDAGMRLLSEHITTVTILAADLPFISGRAVDRLHDALNSTGADGAVLVDENGRRQFLTTVVDRGALATALHALGDVHDRPLRHLFDRLRLVDLPDTRTAKDVDVPADLALLTAKPHGGTSMTMDTFIAELCERLGVPVDDVDVNAILDLAKDVARGVERPAAPVATFVAGYAAAIKGGGTEALEEAVDTIAALAGEWADATGEPPPEQAPPLHDAADAETRNAGA</sequence>